<keyword evidence="2" id="KW-1185">Reference proteome</keyword>
<comment type="caution">
    <text evidence="1">The sequence shown here is derived from an EMBL/GenBank/DDBJ whole genome shotgun (WGS) entry which is preliminary data.</text>
</comment>
<accession>A0A7J7DYQ2</accession>
<evidence type="ECO:0000313" key="1">
    <source>
        <dbReference type="EMBL" id="KAF5751457.1"/>
    </source>
</evidence>
<dbReference type="PANTHER" id="PTHR47071:SF2">
    <property type="entry name" value="PROTEIN TRM32"/>
    <property type="match status" value="1"/>
</dbReference>
<reference evidence="1 2" key="1">
    <citation type="journal article" date="2020" name="Nat. Commun.">
        <title>Genome of Tripterygium wilfordii and identification of cytochrome P450 involved in triptolide biosynthesis.</title>
        <authorList>
            <person name="Tu L."/>
            <person name="Su P."/>
            <person name="Zhang Z."/>
            <person name="Gao L."/>
            <person name="Wang J."/>
            <person name="Hu T."/>
            <person name="Zhou J."/>
            <person name="Zhang Y."/>
            <person name="Zhao Y."/>
            <person name="Liu Y."/>
            <person name="Song Y."/>
            <person name="Tong Y."/>
            <person name="Lu Y."/>
            <person name="Yang J."/>
            <person name="Xu C."/>
            <person name="Jia M."/>
            <person name="Peters R.J."/>
            <person name="Huang L."/>
            <person name="Gao W."/>
        </authorList>
    </citation>
    <scope>NUCLEOTIDE SEQUENCE [LARGE SCALE GENOMIC DNA]</scope>
    <source>
        <strain evidence="2">cv. XIE 37</strain>
        <tissue evidence="1">Leaf</tissue>
    </source>
</reference>
<dbReference type="Proteomes" id="UP000593562">
    <property type="component" value="Unassembled WGS sequence"/>
</dbReference>
<dbReference type="EMBL" id="JAAARO010000002">
    <property type="protein sequence ID" value="KAF5751457.1"/>
    <property type="molecule type" value="Genomic_DNA"/>
</dbReference>
<name>A0A7J7DYQ2_TRIWF</name>
<dbReference type="PANTHER" id="PTHR47071">
    <property type="entry name" value="PROTEIN TRM32"/>
    <property type="match status" value="1"/>
</dbReference>
<dbReference type="InParanoid" id="A0A7J7DYQ2"/>
<proteinExistence type="predicted"/>
<organism evidence="1 2">
    <name type="scientific">Tripterygium wilfordii</name>
    <name type="common">Thunder God vine</name>
    <dbReference type="NCBI Taxonomy" id="458696"/>
    <lineage>
        <taxon>Eukaryota</taxon>
        <taxon>Viridiplantae</taxon>
        <taxon>Streptophyta</taxon>
        <taxon>Embryophyta</taxon>
        <taxon>Tracheophyta</taxon>
        <taxon>Spermatophyta</taxon>
        <taxon>Magnoliopsida</taxon>
        <taxon>eudicotyledons</taxon>
        <taxon>Gunneridae</taxon>
        <taxon>Pentapetalae</taxon>
        <taxon>rosids</taxon>
        <taxon>fabids</taxon>
        <taxon>Celastrales</taxon>
        <taxon>Celastraceae</taxon>
        <taxon>Tripterygium</taxon>
    </lineage>
</organism>
<gene>
    <name evidence="1" type="ORF">HS088_TW02G00471</name>
</gene>
<dbReference type="InterPro" id="IPR044257">
    <property type="entry name" value="TRM32-like"/>
</dbReference>
<dbReference type="AlphaFoldDB" id="A0A7J7DYQ2"/>
<protein>
    <submittedName>
        <fullName evidence="1">Uncharacterized protein</fullName>
    </submittedName>
</protein>
<sequence length="155" mass="18016">MGSNFRHEHSDIEFEDYHPGCMWGIFHILDTHHLQNVKRRMIPHRKHHRGKHVLCCKNPRTISLTHDAAEKQGFMDPEAVLFFVEQRTTESNTGNKSSREPLVKEFMYKQMSGPSKLCSDNHLGEVRKDWGNLNIILSKRDSAVGRKPPSTIEVW</sequence>
<evidence type="ECO:0000313" key="2">
    <source>
        <dbReference type="Proteomes" id="UP000593562"/>
    </source>
</evidence>